<evidence type="ECO:0008006" key="4">
    <source>
        <dbReference type="Google" id="ProtNLM"/>
    </source>
</evidence>
<dbReference type="EMBL" id="JBBMQU010000087">
    <property type="protein sequence ID" value="MEM5553276.1"/>
    <property type="molecule type" value="Genomic_DNA"/>
</dbReference>
<evidence type="ECO:0000313" key="2">
    <source>
        <dbReference type="EMBL" id="MEM5553276.1"/>
    </source>
</evidence>
<keyword evidence="1" id="KW-0812">Transmembrane</keyword>
<name>A0ABU9U899_9GAMM</name>
<proteinExistence type="predicted"/>
<feature type="transmembrane region" description="Helical" evidence="1">
    <location>
        <begin position="5"/>
        <end position="28"/>
    </location>
</feature>
<protein>
    <recommendedName>
        <fullName evidence="4">DUF3955 domain-containing protein</fullName>
    </recommendedName>
</protein>
<reference evidence="2 3" key="1">
    <citation type="submission" date="2024-03" db="EMBL/GenBank/DDBJ databases">
        <title>Community enrichment and isolation of bacterial strains for fucoidan degradation.</title>
        <authorList>
            <person name="Sichert A."/>
        </authorList>
    </citation>
    <scope>NUCLEOTIDE SEQUENCE [LARGE SCALE GENOMIC DNA]</scope>
    <source>
        <strain evidence="2 3">AS81</strain>
    </source>
</reference>
<dbReference type="Proteomes" id="UP001388366">
    <property type="component" value="Unassembled WGS sequence"/>
</dbReference>
<sequence length="86" mass="9554">MSNILYFLVGIIFLGFALYGLLIGEILGINAASGDPRWVTFESNPIEYCFQFILFLVMGVALIHSSLFDRSSKNKKTANKKQTTGC</sequence>
<keyword evidence="1" id="KW-1133">Transmembrane helix</keyword>
<feature type="transmembrane region" description="Helical" evidence="1">
    <location>
        <begin position="48"/>
        <end position="68"/>
    </location>
</feature>
<evidence type="ECO:0000256" key="1">
    <source>
        <dbReference type="SAM" id="Phobius"/>
    </source>
</evidence>
<accession>A0ABU9U899</accession>
<organism evidence="2 3">
    <name type="scientific">Pseudoalteromonas neustonica</name>
    <dbReference type="NCBI Taxonomy" id="1840331"/>
    <lineage>
        <taxon>Bacteria</taxon>
        <taxon>Pseudomonadati</taxon>
        <taxon>Pseudomonadota</taxon>
        <taxon>Gammaproteobacteria</taxon>
        <taxon>Alteromonadales</taxon>
        <taxon>Pseudoalteromonadaceae</taxon>
        <taxon>Pseudoalteromonas</taxon>
    </lineage>
</organism>
<keyword evidence="3" id="KW-1185">Reference proteome</keyword>
<keyword evidence="1" id="KW-0472">Membrane</keyword>
<evidence type="ECO:0000313" key="3">
    <source>
        <dbReference type="Proteomes" id="UP001388366"/>
    </source>
</evidence>
<gene>
    <name evidence="2" type="ORF">WNY63_21465</name>
</gene>
<dbReference type="RefSeq" id="WP_342884749.1">
    <property type="nucleotide sequence ID" value="NZ_JBBMQU010000087.1"/>
</dbReference>
<comment type="caution">
    <text evidence="2">The sequence shown here is derived from an EMBL/GenBank/DDBJ whole genome shotgun (WGS) entry which is preliminary data.</text>
</comment>